<dbReference type="GO" id="GO:0003700">
    <property type="term" value="F:DNA-binding transcription factor activity"/>
    <property type="evidence" value="ECO:0007669"/>
    <property type="project" value="InterPro"/>
</dbReference>
<gene>
    <name evidence="5" type="ORF">K466DRAFT_606085</name>
</gene>
<feature type="non-terminal residue" evidence="5">
    <location>
        <position position="1"/>
    </location>
</feature>
<evidence type="ECO:0000256" key="1">
    <source>
        <dbReference type="ARBA" id="ARBA00004123"/>
    </source>
</evidence>
<comment type="subcellular location">
    <subcellularLocation>
        <location evidence="1">Nucleus</location>
    </subcellularLocation>
</comment>
<sequence length="141" mass="16511">EYAGIELPKTIDPEAHHTLLRRRQQYWSLHPVRAFIDGIFTYDEHSPHKDFPPPDLLATLVDLYFTNMNDFLPLLHRPTFEQGIKENLHLHDEGFGSTVLLVCANGSRFTEDPRVLLDDNKIPQSAGWKWFQWCVRASRVW</sequence>
<dbReference type="GO" id="GO:0046872">
    <property type="term" value="F:metal ion binding"/>
    <property type="evidence" value="ECO:0007669"/>
    <property type="project" value="UniProtKB-KW"/>
</dbReference>
<dbReference type="EMBL" id="ML212009">
    <property type="protein sequence ID" value="TFK79521.1"/>
    <property type="molecule type" value="Genomic_DNA"/>
</dbReference>
<organism evidence="5 6">
    <name type="scientific">Polyporus arcularius HHB13444</name>
    <dbReference type="NCBI Taxonomy" id="1314778"/>
    <lineage>
        <taxon>Eukaryota</taxon>
        <taxon>Fungi</taxon>
        <taxon>Dikarya</taxon>
        <taxon>Basidiomycota</taxon>
        <taxon>Agaricomycotina</taxon>
        <taxon>Agaricomycetes</taxon>
        <taxon>Polyporales</taxon>
        <taxon>Polyporaceae</taxon>
        <taxon>Polyporus</taxon>
    </lineage>
</organism>
<evidence type="ECO:0000313" key="5">
    <source>
        <dbReference type="EMBL" id="TFK79521.1"/>
    </source>
</evidence>
<evidence type="ECO:0000256" key="2">
    <source>
        <dbReference type="ARBA" id="ARBA00022723"/>
    </source>
</evidence>
<keyword evidence="4" id="KW-0539">Nucleus</keyword>
<dbReference type="InterPro" id="IPR050987">
    <property type="entry name" value="AtrR-like"/>
</dbReference>
<dbReference type="STRING" id="1314778.A0A5C3NQJ4"/>
<evidence type="ECO:0000256" key="3">
    <source>
        <dbReference type="ARBA" id="ARBA00023125"/>
    </source>
</evidence>
<proteinExistence type="predicted"/>
<dbReference type="PANTHER" id="PTHR46910">
    <property type="entry name" value="TRANSCRIPTION FACTOR PDR1"/>
    <property type="match status" value="1"/>
</dbReference>
<dbReference type="GO" id="GO:0003677">
    <property type="term" value="F:DNA binding"/>
    <property type="evidence" value="ECO:0007669"/>
    <property type="project" value="UniProtKB-KW"/>
</dbReference>
<reference evidence="5 6" key="1">
    <citation type="journal article" date="2019" name="Nat. Ecol. Evol.">
        <title>Megaphylogeny resolves global patterns of mushroom evolution.</title>
        <authorList>
            <person name="Varga T."/>
            <person name="Krizsan K."/>
            <person name="Foldi C."/>
            <person name="Dima B."/>
            <person name="Sanchez-Garcia M."/>
            <person name="Sanchez-Ramirez S."/>
            <person name="Szollosi G.J."/>
            <person name="Szarkandi J.G."/>
            <person name="Papp V."/>
            <person name="Albert L."/>
            <person name="Andreopoulos W."/>
            <person name="Angelini C."/>
            <person name="Antonin V."/>
            <person name="Barry K.W."/>
            <person name="Bougher N.L."/>
            <person name="Buchanan P."/>
            <person name="Buyck B."/>
            <person name="Bense V."/>
            <person name="Catcheside P."/>
            <person name="Chovatia M."/>
            <person name="Cooper J."/>
            <person name="Damon W."/>
            <person name="Desjardin D."/>
            <person name="Finy P."/>
            <person name="Geml J."/>
            <person name="Haridas S."/>
            <person name="Hughes K."/>
            <person name="Justo A."/>
            <person name="Karasinski D."/>
            <person name="Kautmanova I."/>
            <person name="Kiss B."/>
            <person name="Kocsube S."/>
            <person name="Kotiranta H."/>
            <person name="LaButti K.M."/>
            <person name="Lechner B.E."/>
            <person name="Liimatainen K."/>
            <person name="Lipzen A."/>
            <person name="Lukacs Z."/>
            <person name="Mihaltcheva S."/>
            <person name="Morgado L.N."/>
            <person name="Niskanen T."/>
            <person name="Noordeloos M.E."/>
            <person name="Ohm R.A."/>
            <person name="Ortiz-Santana B."/>
            <person name="Ovrebo C."/>
            <person name="Racz N."/>
            <person name="Riley R."/>
            <person name="Savchenko A."/>
            <person name="Shiryaev A."/>
            <person name="Soop K."/>
            <person name="Spirin V."/>
            <person name="Szebenyi C."/>
            <person name="Tomsovsky M."/>
            <person name="Tulloss R.E."/>
            <person name="Uehling J."/>
            <person name="Grigoriev I.V."/>
            <person name="Vagvolgyi C."/>
            <person name="Papp T."/>
            <person name="Martin F.M."/>
            <person name="Miettinen O."/>
            <person name="Hibbett D.S."/>
            <person name="Nagy L.G."/>
        </authorList>
    </citation>
    <scope>NUCLEOTIDE SEQUENCE [LARGE SCALE GENOMIC DNA]</scope>
    <source>
        <strain evidence="5 6">HHB13444</strain>
    </source>
</reference>
<name>A0A5C3NQJ4_9APHY</name>
<keyword evidence="2" id="KW-0479">Metal-binding</keyword>
<dbReference type="InParanoid" id="A0A5C3NQJ4"/>
<keyword evidence="3" id="KW-0238">DNA-binding</keyword>
<dbReference type="Proteomes" id="UP000308197">
    <property type="component" value="Unassembled WGS sequence"/>
</dbReference>
<evidence type="ECO:0000256" key="4">
    <source>
        <dbReference type="ARBA" id="ARBA00023242"/>
    </source>
</evidence>
<evidence type="ECO:0000313" key="6">
    <source>
        <dbReference type="Proteomes" id="UP000308197"/>
    </source>
</evidence>
<dbReference type="CDD" id="cd12148">
    <property type="entry name" value="fungal_TF_MHR"/>
    <property type="match status" value="1"/>
</dbReference>
<dbReference type="PANTHER" id="PTHR46910:SF3">
    <property type="entry name" value="HALOTOLERANCE PROTEIN 9-RELATED"/>
    <property type="match status" value="1"/>
</dbReference>
<accession>A0A5C3NQJ4</accession>
<protein>
    <submittedName>
        <fullName evidence="5">Uncharacterized protein</fullName>
    </submittedName>
</protein>
<dbReference type="AlphaFoldDB" id="A0A5C3NQJ4"/>
<keyword evidence="6" id="KW-1185">Reference proteome</keyword>
<dbReference type="GO" id="GO:0005634">
    <property type="term" value="C:nucleus"/>
    <property type="evidence" value="ECO:0007669"/>
    <property type="project" value="UniProtKB-SubCell"/>
</dbReference>